<proteinExistence type="predicted"/>
<feature type="domain" description="PiggyBac transposable element-derived protein" evidence="1">
    <location>
        <begin position="2"/>
        <end position="124"/>
    </location>
</feature>
<reference evidence="2" key="1">
    <citation type="journal article" date="2023" name="Insect Mol. Biol.">
        <title>Genome sequencing provides insights into the evolution of gene families encoding plant cell wall-degrading enzymes in longhorned beetles.</title>
        <authorList>
            <person name="Shin N.R."/>
            <person name="Okamura Y."/>
            <person name="Kirsch R."/>
            <person name="Pauchet Y."/>
        </authorList>
    </citation>
    <scope>NUCLEOTIDE SEQUENCE</scope>
    <source>
        <strain evidence="2">RBIC_L_NR</strain>
    </source>
</reference>
<organism evidence="2 3">
    <name type="scientific">Rhamnusium bicolor</name>
    <dbReference type="NCBI Taxonomy" id="1586634"/>
    <lineage>
        <taxon>Eukaryota</taxon>
        <taxon>Metazoa</taxon>
        <taxon>Ecdysozoa</taxon>
        <taxon>Arthropoda</taxon>
        <taxon>Hexapoda</taxon>
        <taxon>Insecta</taxon>
        <taxon>Pterygota</taxon>
        <taxon>Neoptera</taxon>
        <taxon>Endopterygota</taxon>
        <taxon>Coleoptera</taxon>
        <taxon>Polyphaga</taxon>
        <taxon>Cucujiformia</taxon>
        <taxon>Chrysomeloidea</taxon>
        <taxon>Cerambycidae</taxon>
        <taxon>Lepturinae</taxon>
        <taxon>Rhagiini</taxon>
        <taxon>Rhamnusium</taxon>
    </lineage>
</organism>
<dbReference type="PANTHER" id="PTHR46599">
    <property type="entry name" value="PIGGYBAC TRANSPOSABLE ELEMENT-DERIVED PROTEIN 4"/>
    <property type="match status" value="1"/>
</dbReference>
<protein>
    <recommendedName>
        <fullName evidence="1">PiggyBac transposable element-derived protein domain-containing protein</fullName>
    </recommendedName>
</protein>
<dbReference type="PANTHER" id="PTHR46599:SF3">
    <property type="entry name" value="PIGGYBAC TRANSPOSABLE ELEMENT-DERIVED PROTEIN 4"/>
    <property type="match status" value="1"/>
</dbReference>
<evidence type="ECO:0000259" key="1">
    <source>
        <dbReference type="Pfam" id="PF13843"/>
    </source>
</evidence>
<dbReference type="Pfam" id="PF13843">
    <property type="entry name" value="DDE_Tnp_1_7"/>
    <property type="match status" value="1"/>
</dbReference>
<evidence type="ECO:0000313" key="2">
    <source>
        <dbReference type="EMBL" id="KAJ8941866.1"/>
    </source>
</evidence>
<accession>A0AAV8XTG1</accession>
<evidence type="ECO:0000313" key="3">
    <source>
        <dbReference type="Proteomes" id="UP001162156"/>
    </source>
</evidence>
<dbReference type="InterPro" id="IPR029526">
    <property type="entry name" value="PGBD"/>
</dbReference>
<dbReference type="AlphaFoldDB" id="A0AAV8XTG1"/>
<keyword evidence="3" id="KW-1185">Reference proteome</keyword>
<dbReference type="EMBL" id="JANEYF010002815">
    <property type="protein sequence ID" value="KAJ8941866.1"/>
    <property type="molecule type" value="Genomic_DNA"/>
</dbReference>
<gene>
    <name evidence="2" type="ORF">NQ314_010260</name>
</gene>
<comment type="caution">
    <text evidence="2">The sequence shown here is derived from an EMBL/GenBank/DDBJ whole genome shotgun (WGS) entry which is preliminary data.</text>
</comment>
<name>A0AAV8XTG1_9CUCU</name>
<sequence length="165" mass="19311">MKQTYSTGTLRLDRKNNPVEVKTAKVNKGERICRLANDVMVGKSWDKRDVAFIPTEFPDEVTTYCNKRNEEKSKLIAIFHYNKNMGGVDLQDQMTSYYPFSRKTLRWYKKLDIHIFQLLRLNAHTIYNKYVNAKKLFVLRLSSASYRNIVTSKATTTKTNKISFP</sequence>
<dbReference type="Proteomes" id="UP001162156">
    <property type="component" value="Unassembled WGS sequence"/>
</dbReference>